<evidence type="ECO:0000256" key="1">
    <source>
        <dbReference type="SAM" id="Phobius"/>
    </source>
</evidence>
<name>A0A395WA18_9FIRM</name>
<comment type="caution">
    <text evidence="2">The sequence shown here is derived from an EMBL/GenBank/DDBJ whole genome shotgun (WGS) entry which is preliminary data.</text>
</comment>
<dbReference type="Proteomes" id="UP000265489">
    <property type="component" value="Unassembled WGS sequence"/>
</dbReference>
<dbReference type="Pfam" id="PF13346">
    <property type="entry name" value="ABC2_membrane_5"/>
    <property type="match status" value="1"/>
</dbReference>
<reference evidence="2 3" key="1">
    <citation type="submission" date="2018-08" db="EMBL/GenBank/DDBJ databases">
        <title>A genome reference for cultivated species of the human gut microbiota.</title>
        <authorList>
            <person name="Zou Y."/>
            <person name="Xue W."/>
            <person name="Luo G."/>
        </authorList>
    </citation>
    <scope>NUCLEOTIDE SEQUENCE [LARGE SCALE GENOMIC DNA]</scope>
    <source>
        <strain evidence="2 3">AF15-20</strain>
    </source>
</reference>
<feature type="transmembrane region" description="Helical" evidence="1">
    <location>
        <begin position="20"/>
        <end position="48"/>
    </location>
</feature>
<dbReference type="GeneID" id="66580207"/>
<keyword evidence="1" id="KW-0472">Membrane</keyword>
<protein>
    <submittedName>
        <fullName evidence="2">ABC-2 transporter permease</fullName>
    </submittedName>
</protein>
<dbReference type="InterPro" id="IPR025699">
    <property type="entry name" value="ABC2_memb-like"/>
</dbReference>
<gene>
    <name evidence="2" type="ORF">DWW32_09630</name>
</gene>
<feature type="transmembrane region" description="Helical" evidence="1">
    <location>
        <begin position="80"/>
        <end position="98"/>
    </location>
</feature>
<dbReference type="EMBL" id="QRYQ01000020">
    <property type="protein sequence ID" value="RGU90053.1"/>
    <property type="molecule type" value="Genomic_DNA"/>
</dbReference>
<organism evidence="2 3">
    <name type="scientific">Holdemanella biformis</name>
    <dbReference type="NCBI Taxonomy" id="1735"/>
    <lineage>
        <taxon>Bacteria</taxon>
        <taxon>Bacillati</taxon>
        <taxon>Bacillota</taxon>
        <taxon>Erysipelotrichia</taxon>
        <taxon>Erysipelotrichales</taxon>
        <taxon>Erysipelotrichaceae</taxon>
        <taxon>Holdemanella</taxon>
    </lineage>
</organism>
<proteinExistence type="predicted"/>
<feature type="transmembrane region" description="Helical" evidence="1">
    <location>
        <begin position="104"/>
        <end position="124"/>
    </location>
</feature>
<keyword evidence="1" id="KW-1133">Transmembrane helix</keyword>
<dbReference type="RefSeq" id="WP_118325616.1">
    <property type="nucleotide sequence ID" value="NZ_CATXNH010000017.1"/>
</dbReference>
<evidence type="ECO:0000313" key="2">
    <source>
        <dbReference type="EMBL" id="RGU90053.1"/>
    </source>
</evidence>
<dbReference type="AlphaFoldDB" id="A0A395WA18"/>
<keyword evidence="1" id="KW-0812">Transmembrane</keyword>
<sequence length="204" mass="22839">MKGLLVKDFLLMMKSKKVILFMLFIGIIGGINDISFATGYILMVLAILSLSTISYDEANHGLKTLFTLPISKSDYVKEKYLFSLMITGIGFVFVTILGCFSKSGFMETLIILSTALLLLALSLPFQLKEGNEKGRIVLFVVVFGCTFLFAFLNQFIPKFFESIESLLNTLDPTMFSVGLLITSIILYIISMMVSIRIYNKKIVD</sequence>
<accession>A0A395WA18</accession>
<feature type="transmembrane region" description="Helical" evidence="1">
    <location>
        <begin position="136"/>
        <end position="156"/>
    </location>
</feature>
<dbReference type="PANTHER" id="PTHR41309">
    <property type="entry name" value="MEMBRANE PROTEIN-RELATED"/>
    <property type="match status" value="1"/>
</dbReference>
<feature type="transmembrane region" description="Helical" evidence="1">
    <location>
        <begin position="176"/>
        <end position="198"/>
    </location>
</feature>
<evidence type="ECO:0000313" key="3">
    <source>
        <dbReference type="Proteomes" id="UP000265489"/>
    </source>
</evidence>
<dbReference type="PANTHER" id="PTHR41309:SF2">
    <property type="entry name" value="MEMBRANE PROTEIN"/>
    <property type="match status" value="1"/>
</dbReference>